<accession>A0A8S5L7N7</accession>
<keyword evidence="1" id="KW-0812">Transmembrane</keyword>
<keyword evidence="1" id="KW-1133">Transmembrane helix</keyword>
<evidence type="ECO:0000313" key="2">
    <source>
        <dbReference type="EMBL" id="DAD65924.1"/>
    </source>
</evidence>
<keyword evidence="1" id="KW-0472">Membrane</keyword>
<reference evidence="2" key="1">
    <citation type="journal article" date="2021" name="Proc. Natl. Acad. Sci. U.S.A.">
        <title>A Catalog of Tens of Thousands of Viruses from Human Metagenomes Reveals Hidden Associations with Chronic Diseases.</title>
        <authorList>
            <person name="Tisza M.J."/>
            <person name="Buck C.B."/>
        </authorList>
    </citation>
    <scope>NUCLEOTIDE SEQUENCE</scope>
    <source>
        <strain evidence="2">CtDEW4</strain>
    </source>
</reference>
<protein>
    <submittedName>
        <fullName evidence="2">Methionine and alanine importer, small subunit</fullName>
    </submittedName>
</protein>
<name>A0A8S5L7N7_9CAUD</name>
<sequence>MKQKMIDYLLNMPRHIVWRGMLISLVVFWLLVIFGIAFLFR</sequence>
<proteinExistence type="predicted"/>
<feature type="transmembrane region" description="Helical" evidence="1">
    <location>
        <begin position="21"/>
        <end position="40"/>
    </location>
</feature>
<dbReference type="EMBL" id="BK014650">
    <property type="protein sequence ID" value="DAD65924.1"/>
    <property type="molecule type" value="Genomic_DNA"/>
</dbReference>
<organism evidence="2">
    <name type="scientific">Siphoviridae sp. ctDEW4</name>
    <dbReference type="NCBI Taxonomy" id="2823569"/>
    <lineage>
        <taxon>Viruses</taxon>
        <taxon>Duplodnaviria</taxon>
        <taxon>Heunggongvirae</taxon>
        <taxon>Uroviricota</taxon>
        <taxon>Caudoviricetes</taxon>
    </lineage>
</organism>
<evidence type="ECO:0000256" key="1">
    <source>
        <dbReference type="SAM" id="Phobius"/>
    </source>
</evidence>